<accession>A0A139AQJ6</accession>
<dbReference type="Proteomes" id="UP000070544">
    <property type="component" value="Unassembled WGS sequence"/>
</dbReference>
<reference evidence="1 2" key="1">
    <citation type="journal article" date="2015" name="Genome Biol. Evol.">
        <title>Phylogenomic analyses indicate that early fungi evolved digesting cell walls of algal ancestors of land plants.</title>
        <authorList>
            <person name="Chang Y."/>
            <person name="Wang S."/>
            <person name="Sekimoto S."/>
            <person name="Aerts A.L."/>
            <person name="Choi C."/>
            <person name="Clum A."/>
            <person name="LaButti K.M."/>
            <person name="Lindquist E.A."/>
            <person name="Yee Ngan C."/>
            <person name="Ohm R.A."/>
            <person name="Salamov A.A."/>
            <person name="Grigoriev I.V."/>
            <person name="Spatafora J.W."/>
            <person name="Berbee M.L."/>
        </authorList>
    </citation>
    <scope>NUCLEOTIDE SEQUENCE [LARGE SCALE GENOMIC DNA]</scope>
    <source>
        <strain evidence="1 2">JEL478</strain>
    </source>
</reference>
<evidence type="ECO:0000313" key="2">
    <source>
        <dbReference type="Proteomes" id="UP000070544"/>
    </source>
</evidence>
<keyword evidence="2" id="KW-1185">Reference proteome</keyword>
<gene>
    <name evidence="1" type="ORF">M427DRAFT_143615</name>
</gene>
<protein>
    <submittedName>
        <fullName evidence="1">Uncharacterized protein</fullName>
    </submittedName>
</protein>
<dbReference type="EMBL" id="KQ965740">
    <property type="protein sequence ID" value="KXS18998.1"/>
    <property type="molecule type" value="Genomic_DNA"/>
</dbReference>
<dbReference type="AlphaFoldDB" id="A0A139AQJ6"/>
<name>A0A139AQJ6_GONPJ</name>
<evidence type="ECO:0000313" key="1">
    <source>
        <dbReference type="EMBL" id="KXS18998.1"/>
    </source>
</evidence>
<organism evidence="1 2">
    <name type="scientific">Gonapodya prolifera (strain JEL478)</name>
    <name type="common">Monoblepharis prolifera</name>
    <dbReference type="NCBI Taxonomy" id="1344416"/>
    <lineage>
        <taxon>Eukaryota</taxon>
        <taxon>Fungi</taxon>
        <taxon>Fungi incertae sedis</taxon>
        <taxon>Chytridiomycota</taxon>
        <taxon>Chytridiomycota incertae sedis</taxon>
        <taxon>Monoblepharidomycetes</taxon>
        <taxon>Monoblepharidales</taxon>
        <taxon>Gonapodyaceae</taxon>
        <taxon>Gonapodya</taxon>
    </lineage>
</organism>
<sequence length="161" mass="17376">MPATEADFERALGCHCAYAAPRGELRGNCADTTISGVHQGGQQQVGTRNSRSISLIVLGDENGTRCDGVTDIDFQNVIPTPTTFLSSGKIAHIPPTSFRVTIGRFHKCGRSLAPQTHSAVPPDLHLPAVGDGTEEVRDSAMLGEESFLKRWEEAGRRYDRG</sequence>
<proteinExistence type="predicted"/>